<dbReference type="InterPro" id="IPR016084">
    <property type="entry name" value="Haem_Oase-like_multi-hlx"/>
</dbReference>
<comment type="function">
    <text evidence="2">Catalyzes an amino-pyrimidine hydrolysis reaction at the C5' of the pyrimidine moiety of thiamine compounds, a reaction that is part of a thiamine salvage pathway.</text>
</comment>
<dbReference type="PANTHER" id="PTHR43198">
    <property type="entry name" value="BIFUNCTIONAL TH2 PROTEIN"/>
    <property type="match status" value="1"/>
</dbReference>
<comment type="catalytic activity">
    <reaction evidence="2">
        <text>thiamine + H2O = 5-(2-hydroxyethyl)-4-methylthiazole + 4-amino-5-hydroxymethyl-2-methylpyrimidine + H(+)</text>
        <dbReference type="Rhea" id="RHEA:17509"/>
        <dbReference type="ChEBI" id="CHEBI:15377"/>
        <dbReference type="ChEBI" id="CHEBI:15378"/>
        <dbReference type="ChEBI" id="CHEBI:16892"/>
        <dbReference type="ChEBI" id="CHEBI:17957"/>
        <dbReference type="ChEBI" id="CHEBI:18385"/>
        <dbReference type="EC" id="3.5.99.2"/>
    </reaction>
</comment>
<evidence type="ECO:0000313" key="4">
    <source>
        <dbReference type="EMBL" id="XDS45691.1"/>
    </source>
</evidence>
<name>A0AB39UP59_9BIFI</name>
<evidence type="ECO:0000256" key="1">
    <source>
        <dbReference type="ARBA" id="ARBA00004948"/>
    </source>
</evidence>
<accession>A0AB39UP59</accession>
<comment type="similarity">
    <text evidence="2">Belongs to the TenA family.</text>
</comment>
<dbReference type="GO" id="GO:0009228">
    <property type="term" value="P:thiamine biosynthetic process"/>
    <property type="evidence" value="ECO:0007669"/>
    <property type="project" value="UniProtKB-KW"/>
</dbReference>
<feature type="domain" description="Thiaminase-2/PQQC" evidence="3">
    <location>
        <begin position="71"/>
        <end position="279"/>
    </location>
</feature>
<dbReference type="Gene3D" id="1.20.910.10">
    <property type="entry name" value="Heme oxygenase-like"/>
    <property type="match status" value="1"/>
</dbReference>
<evidence type="ECO:0000256" key="2">
    <source>
        <dbReference type="RuleBase" id="RU363093"/>
    </source>
</evidence>
<gene>
    <name evidence="6" type="primary">tenA</name>
    <name evidence="6" type="ORF">QN062_00555</name>
    <name evidence="5" type="ORF">QN216_04565</name>
    <name evidence="4" type="ORF">QN217_05885</name>
</gene>
<comment type="pathway">
    <text evidence="1 2">Cofactor biosynthesis; thiamine diphosphate biosynthesis.</text>
</comment>
<evidence type="ECO:0000259" key="3">
    <source>
        <dbReference type="Pfam" id="PF03070"/>
    </source>
</evidence>
<dbReference type="CDD" id="cd19366">
    <property type="entry name" value="TenA_C_BhTenA-like"/>
    <property type="match status" value="1"/>
</dbReference>
<dbReference type="GO" id="GO:0005829">
    <property type="term" value="C:cytosol"/>
    <property type="evidence" value="ECO:0007669"/>
    <property type="project" value="TreeGrafter"/>
</dbReference>
<dbReference type="EC" id="3.5.99.2" evidence="2"/>
<dbReference type="EMBL" id="CP129682">
    <property type="protein sequence ID" value="XDS49528.1"/>
    <property type="molecule type" value="Genomic_DNA"/>
</dbReference>
<evidence type="ECO:0000313" key="5">
    <source>
        <dbReference type="EMBL" id="XDS49528.1"/>
    </source>
</evidence>
<protein>
    <recommendedName>
        <fullName evidence="2">Aminopyrimidine aminohydrolase</fullName>
        <ecNumber evidence="2">3.5.99.2</ecNumber>
    </recommendedName>
</protein>
<comment type="catalytic activity">
    <reaction evidence="2">
        <text>4-amino-5-aminomethyl-2-methylpyrimidine + H2O = 4-amino-5-hydroxymethyl-2-methylpyrimidine + NH4(+)</text>
        <dbReference type="Rhea" id="RHEA:31799"/>
        <dbReference type="ChEBI" id="CHEBI:15377"/>
        <dbReference type="ChEBI" id="CHEBI:16892"/>
        <dbReference type="ChEBI" id="CHEBI:28938"/>
        <dbReference type="ChEBI" id="CHEBI:63416"/>
        <dbReference type="EC" id="3.5.99.2"/>
    </reaction>
</comment>
<dbReference type="InterPro" id="IPR027574">
    <property type="entry name" value="Thiaminase_II"/>
</dbReference>
<proteinExistence type="inferred from homology"/>
<dbReference type="RefSeq" id="WP_369341706.1">
    <property type="nucleotide sequence ID" value="NZ_CP129675.1"/>
</dbReference>
<sequence>MSYAAPSGEAFAKSDTNAAKPAKAAKAVTSVTACKADETPTASLKGIEHFADFSTPIRNLPDCAIATRLYDAARQVWEEGYCQPFIRDLRSGGLSRSRFTFYMLQDYLYLNDYAKVHALILSKTDDEEVAEHMVGILSAIAKERSSVHEVYARQYGIGADEIRSARQSAFARAYTSNILAIAYSRPVLDILVAVLPCAWVYADYGTRISLETGDALAANPYRTWVDMYSSEEFWQSSVWLLQTIDRLAAGISDVGMDRLIDVFVTGVEHEYMFWNSAYDMQLSWKPGWERHEAEGSMR</sequence>
<dbReference type="KEGG" id="bfk:QN062_00555"/>
<dbReference type="PANTHER" id="PTHR43198:SF2">
    <property type="entry name" value="SI:CH1073-67J19.1-RELATED"/>
    <property type="match status" value="1"/>
</dbReference>
<dbReference type="InterPro" id="IPR004305">
    <property type="entry name" value="Thiaminase-2/PQQC"/>
</dbReference>
<reference evidence="6" key="1">
    <citation type="submission" date="2023-07" db="EMBL/GenBank/DDBJ databases">
        <title>Bifidobacterium aquikefiriaerophilum sp. nov. and Bifidobacterium eccum sp. nov., isolated from water kefir.</title>
        <authorList>
            <person name="Breselge S."/>
            <person name="Bellassi P."/>
            <person name="Barcenilla C."/>
            <person name="Alvarez-Ordonez A."/>
            <person name="Morelli L."/>
            <person name="Cotter P.D."/>
        </authorList>
    </citation>
    <scope>NUCLEOTIDE SEQUENCE</scope>
    <source>
        <strain evidence="6">WK012_4_13</strain>
        <strain evidence="5">WK013_4_14</strain>
        <strain evidence="4">WK048_4_13</strain>
    </source>
</reference>
<dbReference type="NCBIfam" id="TIGR04306">
    <property type="entry name" value="salvage_TenA"/>
    <property type="match status" value="1"/>
</dbReference>
<dbReference type="InterPro" id="IPR050967">
    <property type="entry name" value="Thiamine_Salvage_TenA"/>
</dbReference>
<dbReference type="EMBL" id="CP129675">
    <property type="protein sequence ID" value="XDS45691.1"/>
    <property type="molecule type" value="Genomic_DNA"/>
</dbReference>
<dbReference type="EMBL" id="CP129683">
    <property type="protein sequence ID" value="XDS50744.1"/>
    <property type="molecule type" value="Genomic_DNA"/>
</dbReference>
<keyword evidence="2" id="KW-0784">Thiamine biosynthesis</keyword>
<keyword evidence="2" id="KW-0378">Hydrolase</keyword>
<dbReference type="GO" id="GO:0050334">
    <property type="term" value="F:thiaminase activity"/>
    <property type="evidence" value="ECO:0007669"/>
    <property type="project" value="UniProtKB-EC"/>
</dbReference>
<evidence type="ECO:0000313" key="6">
    <source>
        <dbReference type="EMBL" id="XDS50744.1"/>
    </source>
</evidence>
<organism evidence="6">
    <name type="scientific">Bifidobacterium fermentum</name>
    <dbReference type="NCBI Taxonomy" id="3059035"/>
    <lineage>
        <taxon>Bacteria</taxon>
        <taxon>Bacillati</taxon>
        <taxon>Actinomycetota</taxon>
        <taxon>Actinomycetes</taxon>
        <taxon>Bifidobacteriales</taxon>
        <taxon>Bifidobacteriaceae</taxon>
        <taxon>Bifidobacterium</taxon>
    </lineage>
</organism>
<dbReference type="Pfam" id="PF03070">
    <property type="entry name" value="TENA_THI-4"/>
    <property type="match status" value="1"/>
</dbReference>
<dbReference type="AlphaFoldDB" id="A0AB39UP59"/>
<dbReference type="SUPFAM" id="SSF48613">
    <property type="entry name" value="Heme oxygenase-like"/>
    <property type="match status" value="1"/>
</dbReference>